<dbReference type="AlphaFoldDB" id="A0A7W8LRN1"/>
<comment type="caution">
    <text evidence="1">The sequence shown here is derived from an EMBL/GenBank/DDBJ whole genome shotgun (WGS) entry which is preliminary data.</text>
</comment>
<keyword evidence="2" id="KW-1185">Reference proteome</keyword>
<protein>
    <submittedName>
        <fullName evidence="1">Uncharacterized protein</fullName>
    </submittedName>
</protein>
<reference evidence="1 2" key="1">
    <citation type="submission" date="2020-08" db="EMBL/GenBank/DDBJ databases">
        <title>Genomic Encyclopedia of Type Strains, Phase IV (KMG-IV): sequencing the most valuable type-strain genomes for metagenomic binning, comparative biology and taxonomic classification.</title>
        <authorList>
            <person name="Goeker M."/>
        </authorList>
    </citation>
    <scope>NUCLEOTIDE SEQUENCE [LARGE SCALE GENOMIC DNA]</scope>
    <source>
        <strain evidence="1 2">DSM 101791</strain>
    </source>
</reference>
<evidence type="ECO:0000313" key="1">
    <source>
        <dbReference type="EMBL" id="MBB5235835.1"/>
    </source>
</evidence>
<dbReference type="Proteomes" id="UP000525389">
    <property type="component" value="Unassembled WGS sequence"/>
</dbReference>
<sequence length="241" mass="27663">MTPYQMINRAVMGEHGLTVGELYQHPNKRDLIFSVIAKLRESGVWTEPARLKGKSTAERERSKVAERLLYAQGYHGGDFYSIVFELGSLPLYNEKTWNTAKDYSERLLGKVPRYEKLEHANVRSNGTHFHALTLLDNHPVIPANFPVIVRAIPIGVGAYAVIPLETQIRKFVGYEQKEIDSRGKKGRKELRAYAYADWWDSEYAKRQQENYRVELDIKTGKVVTKPPKRLVFSRTVGLHGF</sequence>
<evidence type="ECO:0000313" key="2">
    <source>
        <dbReference type="Proteomes" id="UP000525389"/>
    </source>
</evidence>
<name>A0A7W8LRN1_9DEIO</name>
<proteinExistence type="predicted"/>
<organism evidence="1 2">
    <name type="scientific">Deinococcus budaensis</name>
    <dbReference type="NCBI Taxonomy" id="1665626"/>
    <lineage>
        <taxon>Bacteria</taxon>
        <taxon>Thermotogati</taxon>
        <taxon>Deinococcota</taxon>
        <taxon>Deinococci</taxon>
        <taxon>Deinococcales</taxon>
        <taxon>Deinococcaceae</taxon>
        <taxon>Deinococcus</taxon>
    </lineage>
</organism>
<dbReference type="EMBL" id="JACHFN010000016">
    <property type="protein sequence ID" value="MBB5235835.1"/>
    <property type="molecule type" value="Genomic_DNA"/>
</dbReference>
<accession>A0A7W8LRN1</accession>
<dbReference type="RefSeq" id="WP_184031412.1">
    <property type="nucleotide sequence ID" value="NZ_JACHFN010000016.1"/>
</dbReference>
<gene>
    <name evidence="1" type="ORF">HNQ09_003299</name>
</gene>